<reference evidence="6" key="1">
    <citation type="submission" date="2015-06" db="EMBL/GenBank/DDBJ databases">
        <authorList>
            <person name="Hoefler B.C."/>
            <person name="Straight P.D."/>
        </authorList>
    </citation>
    <scope>NUCLEOTIDE SEQUENCE</scope>
    <source>
        <strain evidence="6">Hil/GX/bszt12</strain>
    </source>
</reference>
<evidence type="ECO:0000259" key="5">
    <source>
        <dbReference type="Pfam" id="PF03115"/>
    </source>
</evidence>
<keyword evidence="2" id="KW-0167">Capsid protein</keyword>
<feature type="domain" description="Astrovirus capsid protein inner core" evidence="5">
    <location>
        <begin position="22"/>
        <end position="241"/>
    </location>
</feature>
<gene>
    <name evidence="6" type="primary">ORF2</name>
</gene>
<organism evidence="6">
    <name type="scientific">Bat astrovirus Hil/GX/bszt12</name>
    <dbReference type="NCBI Taxonomy" id="1748291"/>
    <lineage>
        <taxon>Viruses</taxon>
        <taxon>Riboviria</taxon>
        <taxon>Orthornavirae</taxon>
        <taxon>Pisuviricota</taxon>
        <taxon>Stelpaviricetes</taxon>
        <taxon>Stellavirales</taxon>
        <taxon>Astroviridae</taxon>
    </lineage>
</organism>
<comment type="subcellular location">
    <subcellularLocation>
        <location evidence="1">Virion</location>
    </subcellularLocation>
</comment>
<feature type="compositionally biased region" description="Basic and acidic residues" evidence="4">
    <location>
        <begin position="31"/>
        <end position="48"/>
    </location>
</feature>
<name>A0A0U2NZ19_9VIRU</name>
<evidence type="ECO:0000256" key="2">
    <source>
        <dbReference type="ARBA" id="ARBA00022561"/>
    </source>
</evidence>
<evidence type="ECO:0000256" key="3">
    <source>
        <dbReference type="ARBA" id="ARBA00022844"/>
    </source>
</evidence>
<evidence type="ECO:0000256" key="1">
    <source>
        <dbReference type="ARBA" id="ARBA00004328"/>
    </source>
</evidence>
<dbReference type="Gene3D" id="2.60.120.20">
    <property type="match status" value="1"/>
</dbReference>
<sequence length="426" mass="45464">MAGDGASDQGAKPKQKKQNKKHKQNQQQQASKKEKQEIKQEVKKEVKKDVKKLKRDTGPKPRMAQPVTASLGVIHGNSSDGPNLKISAFMNPALIKSPDDDKAFGPLQAAAAQFAMWRVKDLTIRLTPMVGASAVSGTLIRVTWNQAQSPGQISWGGLGSREHRDCGAGRSLHWKVSDGILRGPRPGGWWLTDMNNEGAQSGGPVLELHTFGATASTYKDASYEGPLWIVEISGKWEFTNYNSAPALGTLSRVEEPVSATVESNPGEPIKLTLPEASALATWMRSHEPPSSHLRAGDTNVGEVIYQVVDAGANLAASAAPPPFSWLIKGGWWFCKKLLGRSARAGTDDFIIYASLADAQNNRPAIATGSTTHTASTTLQVTQLNSPNTGTPNSVPTIASSAPEPARGNFILSCNLSAENAPTTAMS</sequence>
<keyword evidence="3" id="KW-0946">Virion</keyword>
<evidence type="ECO:0000256" key="4">
    <source>
        <dbReference type="SAM" id="MobiDB-lite"/>
    </source>
</evidence>
<feature type="region of interest" description="Disordered" evidence="4">
    <location>
        <begin position="1"/>
        <end position="64"/>
    </location>
</feature>
<feature type="compositionally biased region" description="Basic residues" evidence="4">
    <location>
        <begin position="13"/>
        <end position="24"/>
    </location>
</feature>
<feature type="non-terminal residue" evidence="6">
    <location>
        <position position="426"/>
    </location>
</feature>
<proteinExistence type="predicted"/>
<dbReference type="Pfam" id="PF03115">
    <property type="entry name" value="Astro_capsid_N"/>
    <property type="match status" value="1"/>
</dbReference>
<dbReference type="InterPro" id="IPR029053">
    <property type="entry name" value="Viral_coat"/>
</dbReference>
<dbReference type="EMBL" id="KT003291">
    <property type="protein sequence ID" value="ALS54748.1"/>
    <property type="molecule type" value="Genomic_RNA"/>
</dbReference>
<protein>
    <submittedName>
        <fullName evidence="6">Capsid protein</fullName>
    </submittedName>
</protein>
<dbReference type="GO" id="GO:0019028">
    <property type="term" value="C:viral capsid"/>
    <property type="evidence" value="ECO:0007669"/>
    <property type="project" value="UniProtKB-KW"/>
</dbReference>
<dbReference type="InterPro" id="IPR004337">
    <property type="entry name" value="Astro_capsid_N"/>
</dbReference>
<evidence type="ECO:0000313" key="6">
    <source>
        <dbReference type="EMBL" id="ALS54748.1"/>
    </source>
</evidence>
<accession>A0A0U2NZ19</accession>